<dbReference type="PATRIC" id="fig|883161.3.peg.1501"/>
<dbReference type="AlphaFoldDB" id="S2W0R0"/>
<dbReference type="Proteomes" id="UP000014417">
    <property type="component" value="Unassembled WGS sequence"/>
</dbReference>
<proteinExistence type="predicted"/>
<sequence length="238" mass="26724">MSQKQPEQNPQPVQKIWLQYAKRSVARFASHRDFSRVFQRALRRAGVPMAYSSGFHPHPRISFAQAVPTGAASEAEYLQISLSQTVDPEKLVEALNDSLPRDFRVLKAVEAGGGKLQDRIEASNWDCKIPVETDRAALENAVREFLSRDEVLVTRKAKKGERTFDTRKAVMKLEVTSLGLQIMLRHVVPLVRPDDVIRALILIDKDLFELPDVLFDRLCQGPLEKGDKIGDPLASVVA</sequence>
<evidence type="ECO:0000259" key="1">
    <source>
        <dbReference type="Pfam" id="PF10105"/>
    </source>
</evidence>
<comment type="caution">
    <text evidence="2">The sequence shown here is derived from an EMBL/GenBank/DDBJ whole genome shotgun (WGS) entry which is preliminary data.</text>
</comment>
<dbReference type="Pfam" id="PF10105">
    <property type="entry name" value="DUF2344"/>
    <property type="match status" value="1"/>
</dbReference>
<evidence type="ECO:0000313" key="2">
    <source>
        <dbReference type="EMBL" id="EPD31955.1"/>
    </source>
</evidence>
<dbReference type="InterPro" id="IPR018768">
    <property type="entry name" value="DUF2344"/>
</dbReference>
<dbReference type="EMBL" id="AGZR01000009">
    <property type="protein sequence ID" value="EPD31955.1"/>
    <property type="molecule type" value="Genomic_DNA"/>
</dbReference>
<reference evidence="2 3" key="1">
    <citation type="submission" date="2013-04" db="EMBL/GenBank/DDBJ databases">
        <title>The Genome Sequence of Propionimicrobium lymphophilum ACS-093-V-SCH5.</title>
        <authorList>
            <consortium name="The Broad Institute Genomics Platform"/>
            <person name="Earl A."/>
            <person name="Ward D."/>
            <person name="Feldgarden M."/>
            <person name="Gevers D."/>
            <person name="Saerens B."/>
            <person name="Vaneechoutte M."/>
            <person name="Walker B."/>
            <person name="Young S."/>
            <person name="Zeng Q."/>
            <person name="Gargeya S."/>
            <person name="Fitzgerald M."/>
            <person name="Haas B."/>
            <person name="Abouelleil A."/>
            <person name="Allen A.W."/>
            <person name="Alvarado L."/>
            <person name="Arachchi H.M."/>
            <person name="Berlin A.M."/>
            <person name="Chapman S.B."/>
            <person name="Gainer-Dewar J."/>
            <person name="Goldberg J."/>
            <person name="Griggs A."/>
            <person name="Gujja S."/>
            <person name="Hansen M."/>
            <person name="Howarth C."/>
            <person name="Imamovic A."/>
            <person name="Ireland A."/>
            <person name="Larimer J."/>
            <person name="McCowan C."/>
            <person name="Murphy C."/>
            <person name="Pearson M."/>
            <person name="Poon T.W."/>
            <person name="Priest M."/>
            <person name="Roberts A."/>
            <person name="Saif S."/>
            <person name="Shea T."/>
            <person name="Sisk P."/>
            <person name="Sykes S."/>
            <person name="Wortman J."/>
            <person name="Nusbaum C."/>
            <person name="Birren B."/>
        </authorList>
    </citation>
    <scope>NUCLEOTIDE SEQUENCE [LARGE SCALE GENOMIC DNA]</scope>
    <source>
        <strain evidence="2 3">ACS-093-V-SCH5</strain>
    </source>
</reference>
<keyword evidence="3" id="KW-1185">Reference proteome</keyword>
<accession>S2W0R0</accession>
<dbReference type="STRING" id="883161.HMPREF9306_01513"/>
<dbReference type="RefSeq" id="WP_016456337.1">
    <property type="nucleotide sequence ID" value="NZ_KE150269.1"/>
</dbReference>
<feature type="domain" description="DUF2344" evidence="1">
    <location>
        <begin position="15"/>
        <end position="184"/>
    </location>
</feature>
<organism evidence="2 3">
    <name type="scientific">Propionimicrobium lymphophilum ACS-093-V-SCH5</name>
    <dbReference type="NCBI Taxonomy" id="883161"/>
    <lineage>
        <taxon>Bacteria</taxon>
        <taxon>Bacillati</taxon>
        <taxon>Actinomycetota</taxon>
        <taxon>Actinomycetes</taxon>
        <taxon>Propionibacteriales</taxon>
        <taxon>Propionibacteriaceae</taxon>
        <taxon>Propionimicrobium</taxon>
    </lineage>
</organism>
<protein>
    <submittedName>
        <fullName evidence="2">Radical SAM-linked protein</fullName>
    </submittedName>
</protein>
<gene>
    <name evidence="2" type="ORF">HMPREF9306_01513</name>
</gene>
<dbReference type="HOGENOM" id="CLU_083579_0_0_11"/>
<name>S2W0R0_9ACTN</name>
<evidence type="ECO:0000313" key="3">
    <source>
        <dbReference type="Proteomes" id="UP000014417"/>
    </source>
</evidence>
<dbReference type="OrthoDB" id="9780488at2"/>
<dbReference type="NCBIfam" id="TIGR03936">
    <property type="entry name" value="sam_1_link_chp"/>
    <property type="match status" value="1"/>
</dbReference>